<protein>
    <recommendedName>
        <fullName evidence="5">SURF1-like protein</fullName>
    </recommendedName>
</protein>
<feature type="transmembrane region" description="Helical" evidence="5">
    <location>
        <begin position="59"/>
        <end position="77"/>
    </location>
</feature>
<gene>
    <name evidence="6" type="primary">SHY1</name>
    <name evidence="6" type="ORF">C6P40_004495</name>
</gene>
<dbReference type="PANTHER" id="PTHR23427:SF2">
    <property type="entry name" value="SURFEIT LOCUS PROTEIN 1"/>
    <property type="match status" value="1"/>
</dbReference>
<keyword evidence="4 5" id="KW-0472">Membrane</keyword>
<evidence type="ECO:0000313" key="6">
    <source>
        <dbReference type="EMBL" id="KAG0689782.1"/>
    </source>
</evidence>
<name>A0A9P6WPA1_9ASCO</name>
<evidence type="ECO:0000256" key="1">
    <source>
        <dbReference type="ARBA" id="ARBA00004370"/>
    </source>
</evidence>
<keyword evidence="3 5" id="KW-1133">Transmembrane helix</keyword>
<sequence length="363" mass="41425">MMLGKFKVGRLGAFSSRATAQSQRPYASAKTANIDWNPIRSKKQLKQGIEFDGSASRKVFFGLLCLAPIITFALGTWQTRRLKWKNKLIAECEDRLTYKPIPLPKNLTKEDMPNLEYRKVLVTGHFDYSREAFVGPRLHDTHRGYTLVCPFIQSNGDGEVLIDRGWISADKVIPSSRNLQHLSVPKGEITVECVIRVPPQKGVFNIDHDKNSRLYQYLDVEAIASEMHSRPLYLQALQNYHDRPEWASGEDLSQVKENANDKTKSWAFWKQKSKPITESTSSISKPSLGYDTAEEFDPLQFINAGVPLGKIPKVDYKNNHLNYLVTWYSLSVASSVLLIYMFRKGKFMNPTEEKLKYAKKIAD</sequence>
<dbReference type="EMBL" id="PUHW01000061">
    <property type="protein sequence ID" value="KAG0689782.1"/>
    <property type="molecule type" value="Genomic_DNA"/>
</dbReference>
<feature type="transmembrane region" description="Helical" evidence="5">
    <location>
        <begin position="321"/>
        <end position="342"/>
    </location>
</feature>
<organism evidence="6 7">
    <name type="scientific">Pichia californica</name>
    <dbReference type="NCBI Taxonomy" id="460514"/>
    <lineage>
        <taxon>Eukaryota</taxon>
        <taxon>Fungi</taxon>
        <taxon>Dikarya</taxon>
        <taxon>Ascomycota</taxon>
        <taxon>Saccharomycotina</taxon>
        <taxon>Pichiomycetes</taxon>
        <taxon>Pichiales</taxon>
        <taxon>Pichiaceae</taxon>
        <taxon>Pichia</taxon>
    </lineage>
</organism>
<dbReference type="InterPro" id="IPR002994">
    <property type="entry name" value="Surf1/Shy1"/>
</dbReference>
<reference evidence="6" key="1">
    <citation type="submission" date="2020-11" db="EMBL/GenBank/DDBJ databases">
        <title>Kefir isolates.</title>
        <authorList>
            <person name="Marcisauskas S."/>
            <person name="Kim Y."/>
            <person name="Blasche S."/>
        </authorList>
    </citation>
    <scope>NUCLEOTIDE SEQUENCE</scope>
    <source>
        <strain evidence="6">Olga-1</strain>
    </source>
</reference>
<comment type="caution">
    <text evidence="6">The sequence shown here is derived from an EMBL/GenBank/DDBJ whole genome shotgun (WGS) entry which is preliminary data.</text>
</comment>
<comment type="similarity">
    <text evidence="5">Belongs to the SURF1 family.</text>
</comment>
<dbReference type="AlphaFoldDB" id="A0A9P6WPA1"/>
<dbReference type="PROSITE" id="PS50895">
    <property type="entry name" value="SURF1"/>
    <property type="match status" value="1"/>
</dbReference>
<evidence type="ECO:0000256" key="2">
    <source>
        <dbReference type="ARBA" id="ARBA00022692"/>
    </source>
</evidence>
<evidence type="ECO:0000256" key="5">
    <source>
        <dbReference type="RuleBase" id="RU363076"/>
    </source>
</evidence>
<evidence type="ECO:0000313" key="7">
    <source>
        <dbReference type="Proteomes" id="UP000697127"/>
    </source>
</evidence>
<evidence type="ECO:0000256" key="3">
    <source>
        <dbReference type="ARBA" id="ARBA00022989"/>
    </source>
</evidence>
<dbReference type="PANTHER" id="PTHR23427">
    <property type="entry name" value="SURFEIT LOCUS PROTEIN"/>
    <property type="match status" value="1"/>
</dbReference>
<dbReference type="CDD" id="cd06662">
    <property type="entry name" value="SURF1"/>
    <property type="match status" value="1"/>
</dbReference>
<keyword evidence="2 5" id="KW-0812">Transmembrane</keyword>
<dbReference type="InterPro" id="IPR045214">
    <property type="entry name" value="Surf1/Surf4"/>
</dbReference>
<proteinExistence type="inferred from homology"/>
<comment type="subcellular location">
    <subcellularLocation>
        <location evidence="1">Membrane</location>
    </subcellularLocation>
    <subcellularLocation>
        <location evidence="5">Mitochondrion inner membrane</location>
        <topology evidence="5">Multi-pass membrane protein</topology>
    </subcellularLocation>
</comment>
<dbReference type="Proteomes" id="UP000697127">
    <property type="component" value="Unassembled WGS sequence"/>
</dbReference>
<evidence type="ECO:0000256" key="4">
    <source>
        <dbReference type="ARBA" id="ARBA00023136"/>
    </source>
</evidence>
<dbReference type="GO" id="GO:0033617">
    <property type="term" value="P:mitochondrial respiratory chain complex IV assembly"/>
    <property type="evidence" value="ECO:0007669"/>
    <property type="project" value="TreeGrafter"/>
</dbReference>
<comment type="function">
    <text evidence="5">Probably involved in the biogenesis of the COX complex.</text>
</comment>
<dbReference type="GO" id="GO:0005743">
    <property type="term" value="C:mitochondrial inner membrane"/>
    <property type="evidence" value="ECO:0007669"/>
    <property type="project" value="UniProtKB-SubCell"/>
</dbReference>
<keyword evidence="7" id="KW-1185">Reference proteome</keyword>
<keyword evidence="5" id="KW-0999">Mitochondrion inner membrane</keyword>
<dbReference type="Pfam" id="PF02104">
    <property type="entry name" value="SURF1"/>
    <property type="match status" value="1"/>
</dbReference>
<accession>A0A9P6WPA1</accession>
<keyword evidence="5" id="KW-0496">Mitochondrion</keyword>